<proteinExistence type="predicted"/>
<evidence type="ECO:0000313" key="2">
    <source>
        <dbReference type="EMBL" id="GGR09128.1"/>
    </source>
</evidence>
<accession>A0A918C7R6</accession>
<feature type="region of interest" description="Disordered" evidence="1">
    <location>
        <begin position="50"/>
        <end position="87"/>
    </location>
</feature>
<dbReference type="Proteomes" id="UP000603865">
    <property type="component" value="Unassembled WGS sequence"/>
</dbReference>
<organism evidence="2 3">
    <name type="scientific">Deinococcus ruber</name>
    <dbReference type="NCBI Taxonomy" id="1848197"/>
    <lineage>
        <taxon>Bacteria</taxon>
        <taxon>Thermotogati</taxon>
        <taxon>Deinococcota</taxon>
        <taxon>Deinococci</taxon>
        <taxon>Deinococcales</taxon>
        <taxon>Deinococcaceae</taxon>
        <taxon>Deinococcus</taxon>
    </lineage>
</organism>
<keyword evidence="3" id="KW-1185">Reference proteome</keyword>
<comment type="caution">
    <text evidence="2">The sequence shown here is derived from an EMBL/GenBank/DDBJ whole genome shotgun (WGS) entry which is preliminary data.</text>
</comment>
<dbReference type="EMBL" id="BMQL01000010">
    <property type="protein sequence ID" value="GGR09128.1"/>
    <property type="molecule type" value="Genomic_DNA"/>
</dbReference>
<reference evidence="2" key="2">
    <citation type="submission" date="2020-09" db="EMBL/GenBank/DDBJ databases">
        <authorList>
            <person name="Sun Q."/>
            <person name="Ohkuma M."/>
        </authorList>
    </citation>
    <scope>NUCLEOTIDE SEQUENCE</scope>
    <source>
        <strain evidence="2">JCM 31311</strain>
    </source>
</reference>
<protein>
    <submittedName>
        <fullName evidence="2">Uncharacterized protein</fullName>
    </submittedName>
</protein>
<evidence type="ECO:0000256" key="1">
    <source>
        <dbReference type="SAM" id="MobiDB-lite"/>
    </source>
</evidence>
<dbReference type="AlphaFoldDB" id="A0A918C7R6"/>
<gene>
    <name evidence="2" type="ORF">GCM10008957_22490</name>
</gene>
<reference evidence="2" key="1">
    <citation type="journal article" date="2014" name="Int. J. Syst. Evol. Microbiol.">
        <title>Complete genome sequence of Corynebacterium casei LMG S-19264T (=DSM 44701T), isolated from a smear-ripened cheese.</title>
        <authorList>
            <consortium name="US DOE Joint Genome Institute (JGI-PGF)"/>
            <person name="Walter F."/>
            <person name="Albersmeier A."/>
            <person name="Kalinowski J."/>
            <person name="Ruckert C."/>
        </authorList>
    </citation>
    <scope>NUCLEOTIDE SEQUENCE</scope>
    <source>
        <strain evidence="2">JCM 31311</strain>
    </source>
</reference>
<name>A0A918C7R6_9DEIO</name>
<evidence type="ECO:0000313" key="3">
    <source>
        <dbReference type="Proteomes" id="UP000603865"/>
    </source>
</evidence>
<sequence>MRVAFLKIEAASGVTQQFDQRGHPFKLPEDQMHDLPLLKPRLEFGVTVDPQDTGSSALREHQKQLQKIKGGEAGSGMGHGVKANRAK</sequence>